<organism evidence="1 2">
    <name type="scientific">Dactylonectria estremocensis</name>
    <dbReference type="NCBI Taxonomy" id="1079267"/>
    <lineage>
        <taxon>Eukaryota</taxon>
        <taxon>Fungi</taxon>
        <taxon>Dikarya</taxon>
        <taxon>Ascomycota</taxon>
        <taxon>Pezizomycotina</taxon>
        <taxon>Sordariomycetes</taxon>
        <taxon>Hypocreomycetidae</taxon>
        <taxon>Hypocreales</taxon>
        <taxon>Nectriaceae</taxon>
        <taxon>Dactylonectria</taxon>
    </lineage>
</organism>
<evidence type="ECO:0000313" key="1">
    <source>
        <dbReference type="EMBL" id="KAH7126538.1"/>
    </source>
</evidence>
<keyword evidence="2" id="KW-1185">Reference proteome</keyword>
<dbReference type="Proteomes" id="UP000717696">
    <property type="component" value="Unassembled WGS sequence"/>
</dbReference>
<evidence type="ECO:0000313" key="2">
    <source>
        <dbReference type="Proteomes" id="UP000717696"/>
    </source>
</evidence>
<dbReference type="AlphaFoldDB" id="A0A9P9DW74"/>
<name>A0A9P9DW74_9HYPO</name>
<proteinExistence type="predicted"/>
<gene>
    <name evidence="1" type="ORF">B0J13DRAFT_531072</name>
</gene>
<comment type="caution">
    <text evidence="1">The sequence shown here is derived from an EMBL/GenBank/DDBJ whole genome shotgun (WGS) entry which is preliminary data.</text>
</comment>
<accession>A0A9P9DW74</accession>
<sequence length="177" mass="19155">MGFLIALATVGSSKCLYYPFYCAKATLGLGGPQRRAIRSRTRANRACSEHAIPSYSYRLDVTINGLTGQRGEAHFQEVAFVLLSFRGDGYAVNPFGGSGTYLDSNGANDTRDVGGVGRPVNNTITDGISDAALFEFGGVSIEKDNRRPKAICWLIEHSQSVFDEFLALVNLGFPFSN</sequence>
<protein>
    <submittedName>
        <fullName evidence="1">Uncharacterized protein</fullName>
    </submittedName>
</protein>
<dbReference type="EMBL" id="JAGMUU010000023">
    <property type="protein sequence ID" value="KAH7126538.1"/>
    <property type="molecule type" value="Genomic_DNA"/>
</dbReference>
<reference evidence="1" key="1">
    <citation type="journal article" date="2021" name="Nat. Commun.">
        <title>Genetic determinants of endophytism in the Arabidopsis root mycobiome.</title>
        <authorList>
            <person name="Mesny F."/>
            <person name="Miyauchi S."/>
            <person name="Thiergart T."/>
            <person name="Pickel B."/>
            <person name="Atanasova L."/>
            <person name="Karlsson M."/>
            <person name="Huettel B."/>
            <person name="Barry K.W."/>
            <person name="Haridas S."/>
            <person name="Chen C."/>
            <person name="Bauer D."/>
            <person name="Andreopoulos W."/>
            <person name="Pangilinan J."/>
            <person name="LaButti K."/>
            <person name="Riley R."/>
            <person name="Lipzen A."/>
            <person name="Clum A."/>
            <person name="Drula E."/>
            <person name="Henrissat B."/>
            <person name="Kohler A."/>
            <person name="Grigoriev I.V."/>
            <person name="Martin F.M."/>
            <person name="Hacquard S."/>
        </authorList>
    </citation>
    <scope>NUCLEOTIDE SEQUENCE</scope>
    <source>
        <strain evidence="1">MPI-CAGE-AT-0021</strain>
    </source>
</reference>